<evidence type="ECO:0000313" key="1">
    <source>
        <dbReference type="EMBL" id="SMX92922.1"/>
    </source>
</evidence>
<gene>
    <name evidence="1" type="ORF">BAUR9175_02969</name>
</gene>
<organism evidence="1 2">
    <name type="scientific">Brevibacterium aurantiacum</name>
    <dbReference type="NCBI Taxonomy" id="273384"/>
    <lineage>
        <taxon>Bacteria</taxon>
        <taxon>Bacillati</taxon>
        <taxon>Actinomycetota</taxon>
        <taxon>Actinomycetes</taxon>
        <taxon>Micrococcales</taxon>
        <taxon>Brevibacteriaceae</taxon>
        <taxon>Brevibacterium</taxon>
    </lineage>
</organism>
<sequence>MNAVGRTCESDSDALPFSGIERLRWTISTTVCTCAVASGLVPNGDLQIIRDFNIFGVTTHDADLMSSAYFPEPFSAE</sequence>
<dbReference type="EMBL" id="FXZB01000022">
    <property type="protein sequence ID" value="SMX92922.1"/>
    <property type="molecule type" value="Genomic_DNA"/>
</dbReference>
<keyword evidence="2" id="KW-1185">Reference proteome</keyword>
<dbReference type="Proteomes" id="UP000234525">
    <property type="component" value="Unassembled WGS sequence"/>
</dbReference>
<comment type="caution">
    <text evidence="1">The sequence shown here is derived from an EMBL/GenBank/DDBJ whole genome shotgun (WGS) entry which is preliminary data.</text>
</comment>
<name>A0A2H1K0U2_BREAU</name>
<dbReference type="AlphaFoldDB" id="A0A2H1K0U2"/>
<accession>A0A2H1K0U2</accession>
<proteinExistence type="predicted"/>
<evidence type="ECO:0000313" key="2">
    <source>
        <dbReference type="Proteomes" id="UP000234525"/>
    </source>
</evidence>
<reference evidence="1" key="1">
    <citation type="submission" date="2017-03" db="EMBL/GenBank/DDBJ databases">
        <authorList>
            <person name="Monnet C."/>
        </authorList>
    </citation>
    <scope>NUCLEOTIDE SEQUENCE [LARGE SCALE GENOMIC DNA]</scope>
    <source>
        <strain evidence="1">ATCC 9175</strain>
    </source>
</reference>
<protein>
    <submittedName>
        <fullName evidence="1">Uncharacterized protein</fullName>
    </submittedName>
</protein>